<sequence length="351" mass="37451">MHAMKKRARQLAAVWLAAAVAFGSTGQVFPVSAQEIPVGKTARYTASGSEASRSDAGKENDRQEQESGGTGGRQLMDEGSGTARTASSSETGREEMFISWDLTGAGGTLTNEAGETVAELQGEKGSFANEAGDILEVDALSGKFAPNAETLRTQVNAGTKLSVPAKGDLCIFTVTAHNGWGGTEEAALSRASFAGANAVSLLSMEPSEEDGSYRDYQYRCVLEENADQLTLTVEASGSMYLKGISAEYRQMDSVRVYGGIMLDGVDALPEDIQIEAENMDTGEQYSGSIKNSGTGYTYEITVKLEDEANFRLDVSDENYRILEGAEFITGPEDTEYESDITVGSNEKFPVT</sequence>
<reference evidence="3" key="2">
    <citation type="journal article" date="2021" name="PeerJ">
        <title>Extensive microbial diversity within the chicken gut microbiome revealed by metagenomics and culture.</title>
        <authorList>
            <person name="Gilroy R."/>
            <person name="Ravi A."/>
            <person name="Getino M."/>
            <person name="Pursley I."/>
            <person name="Horton D.L."/>
            <person name="Alikhan N.F."/>
            <person name="Baker D."/>
            <person name="Gharbi K."/>
            <person name="Hall N."/>
            <person name="Watson M."/>
            <person name="Adriaenssens E.M."/>
            <person name="Foster-Nyarko E."/>
            <person name="Jarju S."/>
            <person name="Secka A."/>
            <person name="Antonio M."/>
            <person name="Oren A."/>
            <person name="Chaudhuri R.R."/>
            <person name="La Ragione R."/>
            <person name="Hildebrand F."/>
            <person name="Pallen M.J."/>
        </authorList>
    </citation>
    <scope>NUCLEOTIDE SEQUENCE</scope>
    <source>
        <strain evidence="3">CHK123-3438</strain>
    </source>
</reference>
<evidence type="ECO:0000256" key="1">
    <source>
        <dbReference type="SAM" id="MobiDB-lite"/>
    </source>
</evidence>
<reference evidence="3" key="1">
    <citation type="submission" date="2020-10" db="EMBL/GenBank/DDBJ databases">
        <authorList>
            <person name="Gilroy R."/>
        </authorList>
    </citation>
    <scope>NUCLEOTIDE SEQUENCE</scope>
    <source>
        <strain evidence="3">CHK123-3438</strain>
    </source>
</reference>
<keyword evidence="2" id="KW-0732">Signal</keyword>
<feature type="chain" id="PRO_5038888047" evidence="2">
    <location>
        <begin position="34"/>
        <end position="351"/>
    </location>
</feature>
<protein>
    <submittedName>
        <fullName evidence="3">Uncharacterized protein</fullName>
    </submittedName>
</protein>
<feature type="non-terminal residue" evidence="3">
    <location>
        <position position="351"/>
    </location>
</feature>
<dbReference type="Proteomes" id="UP000886860">
    <property type="component" value="Unassembled WGS sequence"/>
</dbReference>
<evidence type="ECO:0000313" key="3">
    <source>
        <dbReference type="EMBL" id="HIT41549.1"/>
    </source>
</evidence>
<dbReference type="AlphaFoldDB" id="A0A9D1GJN5"/>
<proteinExistence type="predicted"/>
<name>A0A9D1GJN5_9FIRM</name>
<evidence type="ECO:0000256" key="2">
    <source>
        <dbReference type="SAM" id="SignalP"/>
    </source>
</evidence>
<evidence type="ECO:0000313" key="4">
    <source>
        <dbReference type="Proteomes" id="UP000886860"/>
    </source>
</evidence>
<dbReference type="EMBL" id="DVKS01000090">
    <property type="protein sequence ID" value="HIT41549.1"/>
    <property type="molecule type" value="Genomic_DNA"/>
</dbReference>
<feature type="compositionally biased region" description="Basic and acidic residues" evidence="1">
    <location>
        <begin position="52"/>
        <end position="65"/>
    </location>
</feature>
<accession>A0A9D1GJN5</accession>
<organism evidence="3 4">
    <name type="scientific">Candidatus Caccovicinus merdipullorum</name>
    <dbReference type="NCBI Taxonomy" id="2840724"/>
    <lineage>
        <taxon>Bacteria</taxon>
        <taxon>Bacillati</taxon>
        <taxon>Bacillota</taxon>
        <taxon>Clostridia</taxon>
        <taxon>Eubacteriales</taxon>
        <taxon>Candidatus Caccovicinus</taxon>
    </lineage>
</organism>
<comment type="caution">
    <text evidence="3">The sequence shown here is derived from an EMBL/GenBank/DDBJ whole genome shotgun (WGS) entry which is preliminary data.</text>
</comment>
<gene>
    <name evidence="3" type="ORF">IAB60_05515</name>
</gene>
<feature type="signal peptide" evidence="2">
    <location>
        <begin position="1"/>
        <end position="33"/>
    </location>
</feature>
<feature type="region of interest" description="Disordered" evidence="1">
    <location>
        <begin position="41"/>
        <end position="95"/>
    </location>
</feature>